<dbReference type="Proteomes" id="UP000060487">
    <property type="component" value="Unassembled WGS sequence"/>
</dbReference>
<dbReference type="NCBIfam" id="TIGR03953">
    <property type="entry name" value="rplD_bact"/>
    <property type="match status" value="1"/>
</dbReference>
<organism evidence="7 8">
    <name type="scientific">Candidatus Magnetominusculus xianensis</name>
    <dbReference type="NCBI Taxonomy" id="1748249"/>
    <lineage>
        <taxon>Bacteria</taxon>
        <taxon>Pseudomonadati</taxon>
        <taxon>Nitrospirota</taxon>
        <taxon>Nitrospiria</taxon>
        <taxon>Nitrospirales</taxon>
        <taxon>Nitrospiraceae</taxon>
        <taxon>Candidatus Magnetominusculus</taxon>
    </lineage>
</organism>
<gene>
    <name evidence="5 7" type="primary">rplD</name>
    <name evidence="7" type="ORF">ASN18_2211</name>
</gene>
<dbReference type="InterPro" id="IPR013005">
    <property type="entry name" value="Ribosomal_uL4-like"/>
</dbReference>
<dbReference type="Pfam" id="PF00573">
    <property type="entry name" value="Ribosomal_L4"/>
    <property type="match status" value="1"/>
</dbReference>
<comment type="function">
    <text evidence="5">One of the primary rRNA binding proteins, this protein initially binds near the 5'-end of the 23S rRNA. It is important during the early stages of 50S assembly. It makes multiple contacts with different domains of the 23S rRNA in the assembled 50S subunit and ribosome.</text>
</comment>
<dbReference type="GO" id="GO:0005840">
    <property type="term" value="C:ribosome"/>
    <property type="evidence" value="ECO:0007669"/>
    <property type="project" value="UniProtKB-KW"/>
</dbReference>
<accession>A0ABR5SHF7</accession>
<dbReference type="InterPro" id="IPR002136">
    <property type="entry name" value="Ribosomal_uL4"/>
</dbReference>
<comment type="caution">
    <text evidence="7">The sequence shown here is derived from an EMBL/GenBank/DDBJ whole genome shotgun (WGS) entry which is preliminary data.</text>
</comment>
<sequence>MLEIEIKDINNNAVGKLELPEEVFGLEARKDILHAVVVNYLANQRQGTHATKTRGLVRGGGKKPWKQKHTGRARHGSSRSPLWRGGGTTFGPQPRDYSYKVNKKLRRLALRTALSVKFSSNELVVIDDLKLERPKSADIVKILNNLNLLLSSKILIVLPDKDDNVVLSARNIVGVDVVRAMDLNTYDVLNHGMVLMTSGAITAVKGINGDERPVLDN</sequence>
<evidence type="ECO:0000313" key="8">
    <source>
        <dbReference type="Proteomes" id="UP000060487"/>
    </source>
</evidence>
<evidence type="ECO:0000256" key="1">
    <source>
        <dbReference type="ARBA" id="ARBA00010528"/>
    </source>
</evidence>
<dbReference type="Gene3D" id="3.40.1370.10">
    <property type="match status" value="1"/>
</dbReference>
<comment type="similarity">
    <text evidence="1 5">Belongs to the universal ribosomal protein uL4 family.</text>
</comment>
<protein>
    <recommendedName>
        <fullName evidence="4 5">Large ribosomal subunit protein uL4</fullName>
    </recommendedName>
</protein>
<evidence type="ECO:0000256" key="6">
    <source>
        <dbReference type="SAM" id="MobiDB-lite"/>
    </source>
</evidence>
<name>A0ABR5SHF7_9BACT</name>
<comment type="function">
    <text evidence="5">Forms part of the polypeptide exit tunnel.</text>
</comment>
<dbReference type="PANTHER" id="PTHR10746">
    <property type="entry name" value="50S RIBOSOMAL PROTEIN L4"/>
    <property type="match status" value="1"/>
</dbReference>
<keyword evidence="2 5" id="KW-0689">Ribosomal protein</keyword>
<keyword evidence="5" id="KW-0699">rRNA-binding</keyword>
<evidence type="ECO:0000256" key="3">
    <source>
        <dbReference type="ARBA" id="ARBA00023274"/>
    </source>
</evidence>
<dbReference type="PANTHER" id="PTHR10746:SF6">
    <property type="entry name" value="LARGE RIBOSOMAL SUBUNIT PROTEIN UL4M"/>
    <property type="match status" value="1"/>
</dbReference>
<evidence type="ECO:0000256" key="4">
    <source>
        <dbReference type="ARBA" id="ARBA00035244"/>
    </source>
</evidence>
<evidence type="ECO:0000256" key="5">
    <source>
        <dbReference type="HAMAP-Rule" id="MF_01328"/>
    </source>
</evidence>
<feature type="compositionally biased region" description="Basic residues" evidence="6">
    <location>
        <begin position="60"/>
        <end position="77"/>
    </location>
</feature>
<dbReference type="RefSeq" id="WP_085052814.1">
    <property type="nucleotide sequence ID" value="NZ_LNQR01000078.1"/>
</dbReference>
<dbReference type="SUPFAM" id="SSF52166">
    <property type="entry name" value="Ribosomal protein L4"/>
    <property type="match status" value="1"/>
</dbReference>
<keyword evidence="5" id="KW-0694">RNA-binding</keyword>
<dbReference type="InterPro" id="IPR023574">
    <property type="entry name" value="Ribosomal_uL4_dom_sf"/>
</dbReference>
<evidence type="ECO:0000313" key="7">
    <source>
        <dbReference type="EMBL" id="KWT83395.1"/>
    </source>
</evidence>
<proteinExistence type="inferred from homology"/>
<keyword evidence="8" id="KW-1185">Reference proteome</keyword>
<dbReference type="EMBL" id="LNQR01000078">
    <property type="protein sequence ID" value="KWT83395.1"/>
    <property type="molecule type" value="Genomic_DNA"/>
</dbReference>
<dbReference type="HAMAP" id="MF_01328_B">
    <property type="entry name" value="Ribosomal_uL4_B"/>
    <property type="match status" value="1"/>
</dbReference>
<reference evidence="7 8" key="1">
    <citation type="submission" date="2015-11" db="EMBL/GenBank/DDBJ databases">
        <authorList>
            <person name="Lin W."/>
        </authorList>
    </citation>
    <scope>NUCLEOTIDE SEQUENCE [LARGE SCALE GENOMIC DNA]</scope>
    <source>
        <strain evidence="7 8">HCH-1</strain>
    </source>
</reference>
<feature type="region of interest" description="Disordered" evidence="6">
    <location>
        <begin position="49"/>
        <end position="88"/>
    </location>
</feature>
<keyword evidence="3 5" id="KW-0687">Ribonucleoprotein</keyword>
<comment type="subunit">
    <text evidence="5">Part of the 50S ribosomal subunit.</text>
</comment>
<evidence type="ECO:0000256" key="2">
    <source>
        <dbReference type="ARBA" id="ARBA00022980"/>
    </source>
</evidence>